<dbReference type="Proteomes" id="UP001162164">
    <property type="component" value="Unassembled WGS sequence"/>
</dbReference>
<comment type="caution">
    <text evidence="1">The sequence shown here is derived from an EMBL/GenBank/DDBJ whole genome shotgun (WGS) entry which is preliminary data.</text>
</comment>
<evidence type="ECO:0000313" key="2">
    <source>
        <dbReference type="Proteomes" id="UP001162164"/>
    </source>
</evidence>
<organism evidence="1 2">
    <name type="scientific">Molorchus minor</name>
    <dbReference type="NCBI Taxonomy" id="1323400"/>
    <lineage>
        <taxon>Eukaryota</taxon>
        <taxon>Metazoa</taxon>
        <taxon>Ecdysozoa</taxon>
        <taxon>Arthropoda</taxon>
        <taxon>Hexapoda</taxon>
        <taxon>Insecta</taxon>
        <taxon>Pterygota</taxon>
        <taxon>Neoptera</taxon>
        <taxon>Endopterygota</taxon>
        <taxon>Coleoptera</taxon>
        <taxon>Polyphaga</taxon>
        <taxon>Cucujiformia</taxon>
        <taxon>Chrysomeloidea</taxon>
        <taxon>Cerambycidae</taxon>
        <taxon>Lamiinae</taxon>
        <taxon>Monochamini</taxon>
        <taxon>Molorchus</taxon>
    </lineage>
</organism>
<protein>
    <submittedName>
        <fullName evidence="1">Uncharacterized protein</fullName>
    </submittedName>
</protein>
<sequence length="102" mass="11980">MEVVEAKGKVPKEARHIILHVLLREISNWTAVFPSYMIKKLRQCPELRYRVIRQPMEEYSRAPVNRSTAVTGNDTRGLVLWFPRTFLFKCLSICRKPKHVSI</sequence>
<gene>
    <name evidence="1" type="ORF">NQ317_017500</name>
</gene>
<proteinExistence type="predicted"/>
<keyword evidence="2" id="KW-1185">Reference proteome</keyword>
<dbReference type="EMBL" id="JAPWTJ010000305">
    <property type="protein sequence ID" value="KAJ8979877.1"/>
    <property type="molecule type" value="Genomic_DNA"/>
</dbReference>
<name>A0ABQ9JQA5_9CUCU</name>
<accession>A0ABQ9JQA5</accession>
<reference evidence="1" key="1">
    <citation type="journal article" date="2023" name="Insect Mol. Biol.">
        <title>Genome sequencing provides insights into the evolution of gene families encoding plant cell wall-degrading enzymes in longhorned beetles.</title>
        <authorList>
            <person name="Shin N.R."/>
            <person name="Okamura Y."/>
            <person name="Kirsch R."/>
            <person name="Pauchet Y."/>
        </authorList>
    </citation>
    <scope>NUCLEOTIDE SEQUENCE</scope>
    <source>
        <strain evidence="1">MMC_N1</strain>
    </source>
</reference>
<evidence type="ECO:0000313" key="1">
    <source>
        <dbReference type="EMBL" id="KAJ8979877.1"/>
    </source>
</evidence>